<dbReference type="InterPro" id="IPR017871">
    <property type="entry name" value="ABC_transporter-like_CS"/>
</dbReference>
<keyword evidence="1" id="KW-0813">Transport</keyword>
<dbReference type="PANTHER" id="PTHR42788:SF13">
    <property type="entry name" value="ALIPHATIC SULFONATES IMPORT ATP-BINDING PROTEIN SSUB"/>
    <property type="match status" value="1"/>
</dbReference>
<dbReference type="Proteomes" id="UP001180503">
    <property type="component" value="Unassembled WGS sequence"/>
</dbReference>
<sequence>VLADGEPVTTTSRDRGMVFQDSALLPWRTVRSNIELALQLRGEPKANRRERADRWITEVGLSGFADFLPKNLSGGMRQRVQLARGLAGAPRAVMMDEPFAALDTQTRAAMQRLLIDTWKAHPTTIVFVTHDVDEALTLGDRVAVLGRAGQPLRALIE</sequence>
<dbReference type="InterPro" id="IPR027417">
    <property type="entry name" value="P-loop_NTPase"/>
</dbReference>
<evidence type="ECO:0000313" key="3">
    <source>
        <dbReference type="EMBL" id="MDT0406984.1"/>
    </source>
</evidence>
<keyword evidence="3" id="KW-0067">ATP-binding</keyword>
<dbReference type="Gene3D" id="3.40.50.300">
    <property type="entry name" value="P-loop containing nucleotide triphosphate hydrolases"/>
    <property type="match status" value="1"/>
</dbReference>
<feature type="non-terminal residue" evidence="3">
    <location>
        <position position="157"/>
    </location>
</feature>
<proteinExistence type="predicted"/>
<dbReference type="SUPFAM" id="SSF52540">
    <property type="entry name" value="P-loop containing nucleoside triphosphate hydrolases"/>
    <property type="match status" value="1"/>
</dbReference>
<dbReference type="RefSeq" id="WP_311711684.1">
    <property type="nucleotide sequence ID" value="NZ_JAVRFB010000232.1"/>
</dbReference>
<reference evidence="4" key="1">
    <citation type="submission" date="2023-07" db="EMBL/GenBank/DDBJ databases">
        <title>30 novel species of actinomycetes from the DSMZ collection.</title>
        <authorList>
            <person name="Nouioui I."/>
        </authorList>
    </citation>
    <scope>NUCLEOTIDE SEQUENCE [LARGE SCALE GENOMIC DNA]</scope>
    <source>
        <strain evidence="4">DSM 41635</strain>
    </source>
</reference>
<feature type="non-terminal residue" evidence="3">
    <location>
        <position position="1"/>
    </location>
</feature>
<evidence type="ECO:0000259" key="2">
    <source>
        <dbReference type="Pfam" id="PF00005"/>
    </source>
</evidence>
<dbReference type="PROSITE" id="PS00211">
    <property type="entry name" value="ABC_TRANSPORTER_1"/>
    <property type="match status" value="1"/>
</dbReference>
<dbReference type="InterPro" id="IPR050166">
    <property type="entry name" value="ABC_transporter_ATP-bind"/>
</dbReference>
<evidence type="ECO:0000256" key="1">
    <source>
        <dbReference type="ARBA" id="ARBA00022448"/>
    </source>
</evidence>
<organism evidence="3 4">
    <name type="scientific">Streptomyces edwardsiae</name>
    <dbReference type="NCBI Taxonomy" id="3075527"/>
    <lineage>
        <taxon>Bacteria</taxon>
        <taxon>Bacillati</taxon>
        <taxon>Actinomycetota</taxon>
        <taxon>Actinomycetes</taxon>
        <taxon>Kitasatosporales</taxon>
        <taxon>Streptomycetaceae</taxon>
        <taxon>Streptomyces</taxon>
    </lineage>
</organism>
<comment type="caution">
    <text evidence="3">The sequence shown here is derived from an EMBL/GenBank/DDBJ whole genome shotgun (WGS) entry which is preliminary data.</text>
</comment>
<dbReference type="PANTHER" id="PTHR42788">
    <property type="entry name" value="TAURINE IMPORT ATP-BINDING PROTEIN-RELATED"/>
    <property type="match status" value="1"/>
</dbReference>
<dbReference type="EMBL" id="JAVRFB010000232">
    <property type="protein sequence ID" value="MDT0406984.1"/>
    <property type="molecule type" value="Genomic_DNA"/>
</dbReference>
<name>A0ABU2QSX7_9ACTN</name>
<dbReference type="InterPro" id="IPR003439">
    <property type="entry name" value="ABC_transporter-like_ATP-bd"/>
</dbReference>
<dbReference type="GO" id="GO:0005524">
    <property type="term" value="F:ATP binding"/>
    <property type="evidence" value="ECO:0007669"/>
    <property type="project" value="UniProtKB-KW"/>
</dbReference>
<keyword evidence="3" id="KW-0547">Nucleotide-binding</keyword>
<feature type="domain" description="ABC transporter" evidence="2">
    <location>
        <begin position="9"/>
        <end position="100"/>
    </location>
</feature>
<accession>A0ABU2QSX7</accession>
<gene>
    <name evidence="3" type="ORF">RM528_34660</name>
</gene>
<dbReference type="Pfam" id="PF00005">
    <property type="entry name" value="ABC_tran"/>
    <property type="match status" value="1"/>
</dbReference>
<evidence type="ECO:0000313" key="4">
    <source>
        <dbReference type="Proteomes" id="UP001180503"/>
    </source>
</evidence>
<protein>
    <submittedName>
        <fullName evidence="3">ATP-binding cassette domain-containing protein</fullName>
    </submittedName>
</protein>